<dbReference type="InterPro" id="IPR050654">
    <property type="entry name" value="AChE-related_enzymes"/>
</dbReference>
<comment type="caution">
    <text evidence="5">The sequence shown here is derived from an EMBL/GenBank/DDBJ whole genome shotgun (WGS) entry which is preliminary data.</text>
</comment>
<proteinExistence type="inferred from homology"/>
<feature type="signal peptide" evidence="3">
    <location>
        <begin position="1"/>
        <end position="21"/>
    </location>
</feature>
<feature type="chain" id="PRO_5044987128" description="Carboxylic ester hydrolase" evidence="3">
    <location>
        <begin position="22"/>
        <end position="581"/>
    </location>
</feature>
<sequence>MQVVSLFRLALLLGGFHSVRSTTVPTAFDVKKDVIYHGLRRNGVEVFLNIRFGQDTGGENRFRPPRPFQPEPGAVIEAQTLGAACPQPTGKVLGPLALGNVTNISEDCLNLNIIRPEGCSSKSHLPVLIWIYGGGFWVGTNGEPTTAADGLVLESVENGLPVIHVAINYRLGVFGFTQSRSLQEEKSENAGLRDQRLAIEWVRDNIEAFGGDPDKVTIHGQSSGGLAVTAQILAYGGNKPVPFQQGICESQALAFGLTANTTRDAVQAVVDYVGCNTTSLDDAQTISCLRAVEMKTLFDASLITYRSDLGDLWLPAVDGDFWPDAPSVLLRQGRFANITMMIGWAQDDMTLYTDLAIQTAQDTFDSVRSSYRSISDNNMNKLLALYPTTDFSANVEANHSSEFYRAARISRDIIMVCQPLYVAQTLGAVAGNDVFLYDWNQTMLGPALASVRNLHGVGVPHTAEFGYIFGNLSAYDVKGYPFDPTPADYALVHRGSRSWSTFASTGKPSLEGHDTLAGFGKAYNTGADTAGGEPYIFVIGGPGEGLSAVDGTGSTPEVAAQKIRDRCAFLNSPEMIEQLGY</sequence>
<dbReference type="PROSITE" id="PS00122">
    <property type="entry name" value="CARBOXYLESTERASE_B_1"/>
    <property type="match status" value="1"/>
</dbReference>
<evidence type="ECO:0000313" key="6">
    <source>
        <dbReference type="Proteomes" id="UP001390339"/>
    </source>
</evidence>
<evidence type="ECO:0000256" key="2">
    <source>
        <dbReference type="ARBA" id="ARBA00022801"/>
    </source>
</evidence>
<organism evidence="5 6">
    <name type="scientific">Apiospora arundinis</name>
    <dbReference type="NCBI Taxonomy" id="335852"/>
    <lineage>
        <taxon>Eukaryota</taxon>
        <taxon>Fungi</taxon>
        <taxon>Dikarya</taxon>
        <taxon>Ascomycota</taxon>
        <taxon>Pezizomycotina</taxon>
        <taxon>Sordariomycetes</taxon>
        <taxon>Xylariomycetidae</taxon>
        <taxon>Amphisphaeriales</taxon>
        <taxon>Apiosporaceae</taxon>
        <taxon>Apiospora</taxon>
    </lineage>
</organism>
<name>A0ABR2I8F6_9PEZI</name>
<evidence type="ECO:0000256" key="3">
    <source>
        <dbReference type="RuleBase" id="RU361235"/>
    </source>
</evidence>
<dbReference type="InterPro" id="IPR019826">
    <property type="entry name" value="Carboxylesterase_B_AS"/>
</dbReference>
<dbReference type="EC" id="3.1.1.-" evidence="3"/>
<keyword evidence="6" id="KW-1185">Reference proteome</keyword>
<dbReference type="InterPro" id="IPR029058">
    <property type="entry name" value="AB_hydrolase_fold"/>
</dbReference>
<dbReference type="Pfam" id="PF00135">
    <property type="entry name" value="COesterase"/>
    <property type="match status" value="1"/>
</dbReference>
<dbReference type="EMBL" id="JAPCWZ010000006">
    <property type="protein sequence ID" value="KAK8859268.1"/>
    <property type="molecule type" value="Genomic_DNA"/>
</dbReference>
<evidence type="ECO:0000313" key="5">
    <source>
        <dbReference type="EMBL" id="KAK8859268.1"/>
    </source>
</evidence>
<comment type="similarity">
    <text evidence="1 3">Belongs to the type-B carboxylesterase/lipase family.</text>
</comment>
<reference evidence="5 6" key="1">
    <citation type="journal article" date="2024" name="IMA Fungus">
        <title>Apiospora arundinis, a panoply of carbohydrate-active enzymes and secondary metabolites.</title>
        <authorList>
            <person name="Sorensen T."/>
            <person name="Petersen C."/>
            <person name="Muurmann A.T."/>
            <person name="Christiansen J.V."/>
            <person name="Brundto M.L."/>
            <person name="Overgaard C.K."/>
            <person name="Boysen A.T."/>
            <person name="Wollenberg R.D."/>
            <person name="Larsen T.O."/>
            <person name="Sorensen J.L."/>
            <person name="Nielsen K.L."/>
            <person name="Sondergaard T.E."/>
        </authorList>
    </citation>
    <scope>NUCLEOTIDE SEQUENCE [LARGE SCALE GENOMIC DNA]</scope>
    <source>
        <strain evidence="5 6">AAU 773</strain>
    </source>
</reference>
<protein>
    <recommendedName>
        <fullName evidence="3">Carboxylic ester hydrolase</fullName>
        <ecNumber evidence="3">3.1.1.-</ecNumber>
    </recommendedName>
</protein>
<dbReference type="PANTHER" id="PTHR43918:SF4">
    <property type="entry name" value="CARBOXYLIC ESTER HYDROLASE"/>
    <property type="match status" value="1"/>
</dbReference>
<keyword evidence="2 3" id="KW-0378">Hydrolase</keyword>
<gene>
    <name evidence="5" type="ORF">PGQ11_010002</name>
</gene>
<accession>A0ABR2I8F6</accession>
<evidence type="ECO:0000259" key="4">
    <source>
        <dbReference type="Pfam" id="PF00135"/>
    </source>
</evidence>
<dbReference type="SUPFAM" id="SSF53474">
    <property type="entry name" value="alpha/beta-Hydrolases"/>
    <property type="match status" value="1"/>
</dbReference>
<evidence type="ECO:0000256" key="1">
    <source>
        <dbReference type="ARBA" id="ARBA00005964"/>
    </source>
</evidence>
<feature type="domain" description="Carboxylesterase type B" evidence="4">
    <location>
        <begin position="42"/>
        <end position="511"/>
    </location>
</feature>
<dbReference type="PANTHER" id="PTHR43918">
    <property type="entry name" value="ACETYLCHOLINESTERASE"/>
    <property type="match status" value="1"/>
</dbReference>
<keyword evidence="3" id="KW-0732">Signal</keyword>
<dbReference type="Proteomes" id="UP001390339">
    <property type="component" value="Unassembled WGS sequence"/>
</dbReference>
<dbReference type="Gene3D" id="3.40.50.1820">
    <property type="entry name" value="alpha/beta hydrolase"/>
    <property type="match status" value="1"/>
</dbReference>
<dbReference type="InterPro" id="IPR002018">
    <property type="entry name" value="CarbesteraseB"/>
</dbReference>